<feature type="transmembrane region" description="Helical" evidence="6">
    <location>
        <begin position="21"/>
        <end position="43"/>
    </location>
</feature>
<comment type="similarity">
    <text evidence="1">Belongs to the peptidase S45 family.</text>
</comment>
<dbReference type="InterPro" id="IPR029055">
    <property type="entry name" value="Ntn_hydrolases_N"/>
</dbReference>
<dbReference type="GO" id="GO:0017000">
    <property type="term" value="P:antibiotic biosynthetic process"/>
    <property type="evidence" value="ECO:0007669"/>
    <property type="project" value="InterPro"/>
</dbReference>
<keyword evidence="3" id="KW-0865">Zymogen</keyword>
<evidence type="ECO:0000256" key="4">
    <source>
        <dbReference type="PIRSR" id="PIRSR001227-1"/>
    </source>
</evidence>
<name>A0A1G9YG21_9BACI</name>
<dbReference type="InterPro" id="IPR002692">
    <property type="entry name" value="S45"/>
</dbReference>
<feature type="binding site" evidence="5">
    <location>
        <position position="337"/>
    </location>
    <ligand>
        <name>Ca(2+)</name>
        <dbReference type="ChEBI" id="CHEBI:29108"/>
    </ligand>
</feature>
<dbReference type="InterPro" id="IPR014395">
    <property type="entry name" value="Pen/GL7ACA/AHL_acylase"/>
</dbReference>
<keyword evidence="2" id="KW-0378">Hydrolase</keyword>
<dbReference type="Proteomes" id="UP000199334">
    <property type="component" value="Unassembled WGS sequence"/>
</dbReference>
<organism evidence="7 8">
    <name type="scientific">Tenuibacillus multivorans</name>
    <dbReference type="NCBI Taxonomy" id="237069"/>
    <lineage>
        <taxon>Bacteria</taxon>
        <taxon>Bacillati</taxon>
        <taxon>Bacillota</taxon>
        <taxon>Bacilli</taxon>
        <taxon>Bacillales</taxon>
        <taxon>Bacillaceae</taxon>
        <taxon>Tenuibacillus</taxon>
    </lineage>
</organism>
<dbReference type="PANTHER" id="PTHR34218:SF4">
    <property type="entry name" value="ACYL-HOMOSERINE LACTONE ACYLASE QUIP"/>
    <property type="match status" value="1"/>
</dbReference>
<dbReference type="Gene3D" id="3.60.20.10">
    <property type="entry name" value="Glutamine Phosphoribosylpyrophosphate, subunit 1, domain 1"/>
    <property type="match status" value="1"/>
</dbReference>
<dbReference type="InterPro" id="IPR043146">
    <property type="entry name" value="Penicillin_amidase_N_B-knob"/>
</dbReference>
<dbReference type="InterPro" id="IPR043147">
    <property type="entry name" value="Penicillin_amidase_A-knob"/>
</dbReference>
<dbReference type="Gene3D" id="1.10.439.10">
    <property type="entry name" value="Penicillin Amidohydrolase, domain 1"/>
    <property type="match status" value="1"/>
</dbReference>
<dbReference type="CDD" id="cd03747">
    <property type="entry name" value="Ntn_PGA_like"/>
    <property type="match status" value="1"/>
</dbReference>
<dbReference type="Gene3D" id="1.10.1400.10">
    <property type="match status" value="1"/>
</dbReference>
<dbReference type="AlphaFoldDB" id="A0A1G9YG21"/>
<keyword evidence="6" id="KW-1133">Transmembrane helix</keyword>
<reference evidence="7 8" key="1">
    <citation type="submission" date="2016-10" db="EMBL/GenBank/DDBJ databases">
        <authorList>
            <person name="de Groot N.N."/>
        </authorList>
    </citation>
    <scope>NUCLEOTIDE SEQUENCE [LARGE SCALE GENOMIC DNA]</scope>
    <source>
        <strain evidence="7 8">CGMCC 1.3442</strain>
    </source>
</reference>
<gene>
    <name evidence="7" type="ORF">SAMN05216498_1365</name>
</gene>
<evidence type="ECO:0000256" key="6">
    <source>
        <dbReference type="SAM" id="Phobius"/>
    </source>
</evidence>
<dbReference type="STRING" id="237069.SAMN05216498_1365"/>
<keyword evidence="5" id="KW-0106">Calcium</keyword>
<keyword evidence="6" id="KW-0812">Transmembrane</keyword>
<dbReference type="GO" id="GO:0016811">
    <property type="term" value="F:hydrolase activity, acting on carbon-nitrogen (but not peptide) bonds, in linear amides"/>
    <property type="evidence" value="ECO:0007669"/>
    <property type="project" value="InterPro"/>
</dbReference>
<dbReference type="Gene3D" id="2.30.120.10">
    <property type="match status" value="1"/>
</dbReference>
<evidence type="ECO:0000256" key="3">
    <source>
        <dbReference type="ARBA" id="ARBA00023145"/>
    </source>
</evidence>
<comment type="cofactor">
    <cofactor evidence="5">
        <name>Ca(2+)</name>
        <dbReference type="ChEBI" id="CHEBI:29108"/>
    </cofactor>
    <text evidence="5">Binds 1 Ca(2+) ion per dimer.</text>
</comment>
<keyword evidence="6" id="KW-0472">Membrane</keyword>
<dbReference type="PIRSF" id="PIRSF001227">
    <property type="entry name" value="Pen_acylase"/>
    <property type="match status" value="1"/>
</dbReference>
<evidence type="ECO:0000256" key="2">
    <source>
        <dbReference type="ARBA" id="ARBA00022801"/>
    </source>
</evidence>
<evidence type="ECO:0000256" key="5">
    <source>
        <dbReference type="PIRSR" id="PIRSR001227-2"/>
    </source>
</evidence>
<dbReference type="EMBL" id="FNIG01000002">
    <property type="protein sequence ID" value="SDN07496.1"/>
    <property type="molecule type" value="Genomic_DNA"/>
</dbReference>
<keyword evidence="8" id="KW-1185">Reference proteome</keyword>
<evidence type="ECO:0000313" key="7">
    <source>
        <dbReference type="EMBL" id="SDN07496.1"/>
    </source>
</evidence>
<protein>
    <submittedName>
        <fullName evidence="7">Penicillin amidase</fullName>
    </submittedName>
</protein>
<sequence length="803" mass="91718">MAIPKEQKEIEIVKSRKMRPWVKWSLIVVGLLLVVGASLLIYVNAYINRSLAQTEGEIELSDLNQTVEVVRDEKGVPHIKAANDYDLFYAQGYVTAQDRLFQMEMSRRQASGELSEVAGEAALNQDKYFRSLGLRRAAEQSLELYDDEELKALEAYAEGVNQYIEEANVNNAFPVEFKLMGIDDMRDWTVVDSLTIGKYMAYDLGGHWERQAFNYYLLNHFNEEEAYELFPTYPEDALTNISDEEYVDVTASLTRAPRTHEFNGSNNWVVSGDKTASGRPLLANDPHLGLATPSIWYQVHLQSENYNVSGVIFAGVPGVILGQNEHIAWGVTNVGPDVQQLYLEKRHEENPHLFLYDDEWVEADVITETIHVKDQDPVEYEIVETKHGPIISEFANGTDEVDTTTAFSVDWTALEPTTELAAVLEFNRATNWEEFEKALENFHAPAQNFVFASKDGTIAYKANGKIPKYVNRDHALLPLPGWKSEYDLDEFIPFDELPTLINPEKGFIATANNKVITDQYPYHISHIWAQPYRYTRIHEVLENSNDLTVEDMMDLQMDQMNLQARQFTPIFIDVLKQVDLSEQEQKAVNLLEEWDYVDDKDKAQPLIFHQLVKHIEDELFQKHIPEDVLTMFKGSGQNVDQLIMQAYEGEEVLWIDKNGGLEQVLSTAFTKTIEDLSAMQGESIDDWRWGEYHKVYFAHPLSNISILDRFFSKTEPVPVGGSNVTVMAASFKDNGIADHGASWRFIIDMADLTESYHIVGPGQAGHYRSQWYDDQIIDWVEGDYHQTSIDQYDGDELILKPAP</sequence>
<feature type="active site" description="Nucleophile" evidence="4">
    <location>
        <position position="265"/>
    </location>
</feature>
<proteinExistence type="inferred from homology"/>
<dbReference type="SUPFAM" id="SSF56235">
    <property type="entry name" value="N-terminal nucleophile aminohydrolases (Ntn hydrolases)"/>
    <property type="match status" value="1"/>
</dbReference>
<dbReference type="GO" id="GO:0046872">
    <property type="term" value="F:metal ion binding"/>
    <property type="evidence" value="ECO:0007669"/>
    <property type="project" value="UniProtKB-KW"/>
</dbReference>
<evidence type="ECO:0000313" key="8">
    <source>
        <dbReference type="Proteomes" id="UP000199334"/>
    </source>
</evidence>
<keyword evidence="5" id="KW-0479">Metal-binding</keyword>
<dbReference type="PANTHER" id="PTHR34218">
    <property type="entry name" value="PEPTIDASE S45 PENICILLIN AMIDASE"/>
    <property type="match status" value="1"/>
</dbReference>
<dbReference type="InterPro" id="IPR023343">
    <property type="entry name" value="Penicillin_amidase_dom1"/>
</dbReference>
<evidence type="ECO:0000256" key="1">
    <source>
        <dbReference type="ARBA" id="ARBA00006586"/>
    </source>
</evidence>
<dbReference type="Pfam" id="PF01804">
    <property type="entry name" value="Penicil_amidase"/>
    <property type="match status" value="1"/>
</dbReference>
<accession>A0A1G9YG21</accession>